<proteinExistence type="predicted"/>
<dbReference type="EMBL" id="JAYMYR010000011">
    <property type="protein sequence ID" value="KAK7333436.1"/>
    <property type="molecule type" value="Genomic_DNA"/>
</dbReference>
<name>A0AAN9LCV3_PHACN</name>
<accession>A0AAN9LCV3</accession>
<evidence type="ECO:0000313" key="1">
    <source>
        <dbReference type="EMBL" id="KAK7333436.1"/>
    </source>
</evidence>
<dbReference type="AlphaFoldDB" id="A0AAN9LCV3"/>
<comment type="caution">
    <text evidence="1">The sequence shown here is derived from an EMBL/GenBank/DDBJ whole genome shotgun (WGS) entry which is preliminary data.</text>
</comment>
<sequence length="134" mass="15399">MLIFHCTASLTKGFYGYQKEYQNTLVVDPPLEKDLEEFIHLESSEGKNKDEDVVDMQSIAETNGVCDNIARALKDLHKERYDDKSEVILRTSDLYYPSNNMDPYLKDQNDYDLEELEDTTIGPIDAVIVCALRL</sequence>
<gene>
    <name evidence="1" type="ORF">VNO80_30209</name>
</gene>
<keyword evidence="2" id="KW-1185">Reference proteome</keyword>
<reference evidence="1 2" key="1">
    <citation type="submission" date="2024-01" db="EMBL/GenBank/DDBJ databases">
        <title>The genomes of 5 underutilized Papilionoideae crops provide insights into root nodulation and disease resistanc.</title>
        <authorList>
            <person name="Jiang F."/>
        </authorList>
    </citation>
    <scope>NUCLEOTIDE SEQUENCE [LARGE SCALE GENOMIC DNA]</scope>
    <source>
        <strain evidence="1">JINMINGXINNONG_FW02</strain>
        <tissue evidence="1">Leaves</tissue>
    </source>
</reference>
<dbReference type="Proteomes" id="UP001374584">
    <property type="component" value="Unassembled WGS sequence"/>
</dbReference>
<organism evidence="1 2">
    <name type="scientific">Phaseolus coccineus</name>
    <name type="common">Scarlet runner bean</name>
    <name type="synonym">Phaseolus multiflorus</name>
    <dbReference type="NCBI Taxonomy" id="3886"/>
    <lineage>
        <taxon>Eukaryota</taxon>
        <taxon>Viridiplantae</taxon>
        <taxon>Streptophyta</taxon>
        <taxon>Embryophyta</taxon>
        <taxon>Tracheophyta</taxon>
        <taxon>Spermatophyta</taxon>
        <taxon>Magnoliopsida</taxon>
        <taxon>eudicotyledons</taxon>
        <taxon>Gunneridae</taxon>
        <taxon>Pentapetalae</taxon>
        <taxon>rosids</taxon>
        <taxon>fabids</taxon>
        <taxon>Fabales</taxon>
        <taxon>Fabaceae</taxon>
        <taxon>Papilionoideae</taxon>
        <taxon>50 kb inversion clade</taxon>
        <taxon>NPAAA clade</taxon>
        <taxon>indigoferoid/millettioid clade</taxon>
        <taxon>Phaseoleae</taxon>
        <taxon>Phaseolus</taxon>
    </lineage>
</organism>
<protein>
    <submittedName>
        <fullName evidence="1">Uncharacterized protein</fullName>
    </submittedName>
</protein>
<evidence type="ECO:0000313" key="2">
    <source>
        <dbReference type="Proteomes" id="UP001374584"/>
    </source>
</evidence>